<gene>
    <name evidence="1" type="ORF">HNY73_015092</name>
</gene>
<sequence>MTAEEKFECFLVIVWDLQKQPNTTKKSGGEIQFQPSHLENRKCQKEFSSVVFVFYEYTKHFLKKKDLS</sequence>
<comment type="caution">
    <text evidence="1">The sequence shown here is derived from an EMBL/GenBank/DDBJ whole genome shotgun (WGS) entry which is preliminary data.</text>
</comment>
<keyword evidence="2" id="KW-1185">Reference proteome</keyword>
<reference evidence="1" key="1">
    <citation type="journal article" date="2020" name="bioRxiv">
        <title>Chromosome-level reference genome of the European wasp spider Argiope bruennichi: a resource for studies on range expansion and evolutionary adaptation.</title>
        <authorList>
            <person name="Sheffer M.M."/>
            <person name="Hoppe A."/>
            <person name="Krehenwinkel H."/>
            <person name="Uhl G."/>
            <person name="Kuss A.W."/>
            <person name="Jensen L."/>
            <person name="Jensen C."/>
            <person name="Gillespie R.G."/>
            <person name="Hoff K.J."/>
            <person name="Prost S."/>
        </authorList>
    </citation>
    <scope>NUCLEOTIDE SEQUENCE</scope>
</reference>
<evidence type="ECO:0000313" key="2">
    <source>
        <dbReference type="Proteomes" id="UP000807504"/>
    </source>
</evidence>
<dbReference type="AlphaFoldDB" id="A0A8T0ESJ9"/>
<name>A0A8T0ESJ9_ARGBR</name>
<organism evidence="1 2">
    <name type="scientific">Argiope bruennichi</name>
    <name type="common">Wasp spider</name>
    <name type="synonym">Aranea bruennichi</name>
    <dbReference type="NCBI Taxonomy" id="94029"/>
    <lineage>
        <taxon>Eukaryota</taxon>
        <taxon>Metazoa</taxon>
        <taxon>Ecdysozoa</taxon>
        <taxon>Arthropoda</taxon>
        <taxon>Chelicerata</taxon>
        <taxon>Arachnida</taxon>
        <taxon>Araneae</taxon>
        <taxon>Araneomorphae</taxon>
        <taxon>Entelegynae</taxon>
        <taxon>Araneoidea</taxon>
        <taxon>Araneidae</taxon>
        <taxon>Argiope</taxon>
    </lineage>
</organism>
<dbReference type="EMBL" id="JABXBU010002072">
    <property type="protein sequence ID" value="KAF8778361.1"/>
    <property type="molecule type" value="Genomic_DNA"/>
</dbReference>
<dbReference type="Proteomes" id="UP000807504">
    <property type="component" value="Unassembled WGS sequence"/>
</dbReference>
<reference evidence="1" key="2">
    <citation type="submission" date="2020-06" db="EMBL/GenBank/DDBJ databases">
        <authorList>
            <person name="Sheffer M."/>
        </authorList>
    </citation>
    <scope>NUCLEOTIDE SEQUENCE</scope>
</reference>
<proteinExistence type="predicted"/>
<evidence type="ECO:0000313" key="1">
    <source>
        <dbReference type="EMBL" id="KAF8778361.1"/>
    </source>
</evidence>
<accession>A0A8T0ESJ9</accession>
<protein>
    <submittedName>
        <fullName evidence="1">Uncharacterized protein</fullName>
    </submittedName>
</protein>